<protein>
    <recommendedName>
        <fullName evidence="3">tetrahydrofolate synthase</fullName>
        <ecNumber evidence="3">6.3.2.17</ecNumber>
    </recommendedName>
    <alternativeName>
        <fullName evidence="11">Folylpoly-gamma-glutamate synthetase</fullName>
    </alternativeName>
    <alternativeName>
        <fullName evidence="10">Tetrahydrofolylpolyglutamate synthase</fullName>
    </alternativeName>
</protein>
<dbReference type="RefSeq" id="XP_033676412.1">
    <property type="nucleotide sequence ID" value="XM_033824427.1"/>
</dbReference>
<evidence type="ECO:0000256" key="5">
    <source>
        <dbReference type="ARBA" id="ARBA00022598"/>
    </source>
</evidence>
<dbReference type="Proteomes" id="UP000800094">
    <property type="component" value="Unassembled WGS sequence"/>
</dbReference>
<evidence type="ECO:0000256" key="12">
    <source>
        <dbReference type="ARBA" id="ARBA00047493"/>
    </source>
</evidence>
<evidence type="ECO:0000256" key="7">
    <source>
        <dbReference type="ARBA" id="ARBA00022741"/>
    </source>
</evidence>
<evidence type="ECO:0000256" key="1">
    <source>
        <dbReference type="ARBA" id="ARBA00005150"/>
    </source>
</evidence>
<comment type="pathway">
    <text evidence="1">Cofactor biosynthesis; tetrahydrofolylpolyglutamate biosynthesis.</text>
</comment>
<dbReference type="AlphaFoldDB" id="A0A6A6HUG9"/>
<dbReference type="GO" id="GO:0046872">
    <property type="term" value="F:metal ion binding"/>
    <property type="evidence" value="ECO:0007669"/>
    <property type="project" value="UniProtKB-KW"/>
</dbReference>
<keyword evidence="9" id="KW-0460">Magnesium</keyword>
<gene>
    <name evidence="13" type="ORF">BU26DRAFT_440909</name>
</gene>
<dbReference type="GeneID" id="54577757"/>
<dbReference type="Gene3D" id="3.40.1190.10">
    <property type="entry name" value="Mur-like, catalytic domain"/>
    <property type="match status" value="1"/>
</dbReference>
<evidence type="ECO:0000256" key="11">
    <source>
        <dbReference type="ARBA" id="ARBA00030876"/>
    </source>
</evidence>
<evidence type="ECO:0000256" key="8">
    <source>
        <dbReference type="ARBA" id="ARBA00022840"/>
    </source>
</evidence>
<evidence type="ECO:0000256" key="3">
    <source>
        <dbReference type="ARBA" id="ARBA00013025"/>
    </source>
</evidence>
<evidence type="ECO:0000256" key="10">
    <source>
        <dbReference type="ARBA" id="ARBA00030592"/>
    </source>
</evidence>
<dbReference type="UniPathway" id="UPA00850"/>
<evidence type="ECO:0000313" key="14">
    <source>
        <dbReference type="Proteomes" id="UP000800094"/>
    </source>
</evidence>
<dbReference type="GO" id="GO:0006730">
    <property type="term" value="P:one-carbon metabolic process"/>
    <property type="evidence" value="ECO:0007669"/>
    <property type="project" value="UniProtKB-KW"/>
</dbReference>
<keyword evidence="7" id="KW-0547">Nucleotide-binding</keyword>
<keyword evidence="6" id="KW-0479">Metal-binding</keyword>
<dbReference type="OrthoDB" id="5212574at2759"/>
<dbReference type="InterPro" id="IPR001645">
    <property type="entry name" value="Folylpolyglutamate_synth"/>
</dbReference>
<evidence type="ECO:0000313" key="13">
    <source>
        <dbReference type="EMBL" id="KAF2241408.1"/>
    </source>
</evidence>
<evidence type="ECO:0000256" key="6">
    <source>
        <dbReference type="ARBA" id="ARBA00022723"/>
    </source>
</evidence>
<keyword evidence="4" id="KW-0554">One-carbon metabolism</keyword>
<dbReference type="GO" id="GO:0005739">
    <property type="term" value="C:mitochondrion"/>
    <property type="evidence" value="ECO:0007669"/>
    <property type="project" value="TreeGrafter"/>
</dbReference>
<evidence type="ECO:0000256" key="9">
    <source>
        <dbReference type="ARBA" id="ARBA00022842"/>
    </source>
</evidence>
<keyword evidence="14" id="KW-1185">Reference proteome</keyword>
<dbReference type="PANTHER" id="PTHR11136">
    <property type="entry name" value="FOLYLPOLYGLUTAMATE SYNTHASE-RELATED"/>
    <property type="match status" value="1"/>
</dbReference>
<feature type="non-terminal residue" evidence="13">
    <location>
        <position position="1"/>
    </location>
</feature>
<accession>A0A6A6HUG9</accession>
<dbReference type="EC" id="6.3.2.17" evidence="3"/>
<dbReference type="GO" id="GO:0005829">
    <property type="term" value="C:cytosol"/>
    <property type="evidence" value="ECO:0007669"/>
    <property type="project" value="TreeGrafter"/>
</dbReference>
<dbReference type="SUPFAM" id="SSF53244">
    <property type="entry name" value="MurD-like peptide ligases, peptide-binding domain"/>
    <property type="match status" value="1"/>
</dbReference>
<dbReference type="EMBL" id="ML987212">
    <property type="protein sequence ID" value="KAF2241408.1"/>
    <property type="molecule type" value="Genomic_DNA"/>
</dbReference>
<dbReference type="PANTHER" id="PTHR11136:SF5">
    <property type="entry name" value="FOLYLPOLYGLUTAMATE SYNTHASE, MITOCHONDRIAL"/>
    <property type="match status" value="1"/>
</dbReference>
<sequence>PRYAVMSFHVFLHEGVDLAVYETHKGGEFDQTNVIAHPVVTAITPIGIDHIATLGPSIENIAWHKAGVFEVGAAALSICREPAVAEVLNARAAEKGVMLKFVGVDHQLPGDFAARVQRLNRSLAREVADAFLARMSPGQRLSREDIVEGMRQFSWPGRFQTIHDGRCTWFLDGAHNELSVREAAEYKLHCLFFSSLCQRDVADTAPRGSALPRRVLVFAQVSHDRDVDSVLRRLAQYMQHKVQEVIFTVGKYDSYGTDNRLTSNSYGPAESLSEESTIITRYAEIWQELEPQARVSISATTKDAVERARMSAGSANNTHVLVTGSLRLVGNVFQILGVAVAS</sequence>
<proteinExistence type="inferred from homology"/>
<keyword evidence="5 13" id="KW-0436">Ligase</keyword>
<dbReference type="SUPFAM" id="SSF53623">
    <property type="entry name" value="MurD-like peptide ligases, catalytic domain"/>
    <property type="match status" value="1"/>
</dbReference>
<dbReference type="Gene3D" id="3.90.190.20">
    <property type="entry name" value="Mur ligase, C-terminal domain"/>
    <property type="match status" value="1"/>
</dbReference>
<dbReference type="InterPro" id="IPR036565">
    <property type="entry name" value="Mur-like_cat_sf"/>
</dbReference>
<name>A0A6A6HUG9_9PLEO</name>
<comment type="similarity">
    <text evidence="2">Belongs to the folylpolyglutamate synthase family.</text>
</comment>
<evidence type="ECO:0000256" key="2">
    <source>
        <dbReference type="ARBA" id="ARBA00008276"/>
    </source>
</evidence>
<dbReference type="GO" id="GO:0005524">
    <property type="term" value="F:ATP binding"/>
    <property type="evidence" value="ECO:0007669"/>
    <property type="project" value="UniProtKB-KW"/>
</dbReference>
<dbReference type="InterPro" id="IPR036615">
    <property type="entry name" value="Mur_ligase_C_dom_sf"/>
</dbReference>
<comment type="catalytic activity">
    <reaction evidence="12">
        <text>(6S)-5,6,7,8-tetrahydrofolyl-(gamma-L-Glu)(n) + L-glutamate + ATP = (6S)-5,6,7,8-tetrahydrofolyl-(gamma-L-Glu)(n+1) + ADP + phosphate + H(+)</text>
        <dbReference type="Rhea" id="RHEA:10580"/>
        <dbReference type="Rhea" id="RHEA-COMP:14738"/>
        <dbReference type="Rhea" id="RHEA-COMP:14740"/>
        <dbReference type="ChEBI" id="CHEBI:15378"/>
        <dbReference type="ChEBI" id="CHEBI:29985"/>
        <dbReference type="ChEBI" id="CHEBI:30616"/>
        <dbReference type="ChEBI" id="CHEBI:43474"/>
        <dbReference type="ChEBI" id="CHEBI:141005"/>
        <dbReference type="ChEBI" id="CHEBI:456216"/>
        <dbReference type="EC" id="6.3.2.17"/>
    </reaction>
</comment>
<evidence type="ECO:0000256" key="4">
    <source>
        <dbReference type="ARBA" id="ARBA00022563"/>
    </source>
</evidence>
<reference evidence="13" key="1">
    <citation type="journal article" date="2020" name="Stud. Mycol.">
        <title>101 Dothideomycetes genomes: a test case for predicting lifestyles and emergence of pathogens.</title>
        <authorList>
            <person name="Haridas S."/>
            <person name="Albert R."/>
            <person name="Binder M."/>
            <person name="Bloem J."/>
            <person name="Labutti K."/>
            <person name="Salamov A."/>
            <person name="Andreopoulos B."/>
            <person name="Baker S."/>
            <person name="Barry K."/>
            <person name="Bills G."/>
            <person name="Bluhm B."/>
            <person name="Cannon C."/>
            <person name="Castanera R."/>
            <person name="Culley D."/>
            <person name="Daum C."/>
            <person name="Ezra D."/>
            <person name="Gonzalez J."/>
            <person name="Henrissat B."/>
            <person name="Kuo A."/>
            <person name="Liang C."/>
            <person name="Lipzen A."/>
            <person name="Lutzoni F."/>
            <person name="Magnuson J."/>
            <person name="Mondo S."/>
            <person name="Nolan M."/>
            <person name="Ohm R."/>
            <person name="Pangilinan J."/>
            <person name="Park H.-J."/>
            <person name="Ramirez L."/>
            <person name="Alfaro M."/>
            <person name="Sun H."/>
            <person name="Tritt A."/>
            <person name="Yoshinaga Y."/>
            <person name="Zwiers L.-H."/>
            <person name="Turgeon B."/>
            <person name="Goodwin S."/>
            <person name="Spatafora J."/>
            <person name="Crous P."/>
            <person name="Grigoriev I."/>
        </authorList>
    </citation>
    <scope>NUCLEOTIDE SEQUENCE</scope>
    <source>
        <strain evidence="13">CBS 122368</strain>
    </source>
</reference>
<dbReference type="GO" id="GO:0004326">
    <property type="term" value="F:tetrahydrofolylpolyglutamate synthase activity"/>
    <property type="evidence" value="ECO:0007669"/>
    <property type="project" value="UniProtKB-EC"/>
</dbReference>
<organism evidence="13 14">
    <name type="scientific">Trematosphaeria pertusa</name>
    <dbReference type="NCBI Taxonomy" id="390896"/>
    <lineage>
        <taxon>Eukaryota</taxon>
        <taxon>Fungi</taxon>
        <taxon>Dikarya</taxon>
        <taxon>Ascomycota</taxon>
        <taxon>Pezizomycotina</taxon>
        <taxon>Dothideomycetes</taxon>
        <taxon>Pleosporomycetidae</taxon>
        <taxon>Pleosporales</taxon>
        <taxon>Massarineae</taxon>
        <taxon>Trematosphaeriaceae</taxon>
        <taxon>Trematosphaeria</taxon>
    </lineage>
</organism>
<keyword evidence="8" id="KW-0067">ATP-binding</keyword>